<proteinExistence type="predicted"/>
<feature type="transmembrane region" description="Helical" evidence="1">
    <location>
        <begin position="223"/>
        <end position="244"/>
    </location>
</feature>
<accession>A0A9W6M7U6</accession>
<protein>
    <recommendedName>
        <fullName evidence="4">ABC-2 type transport system permease protein</fullName>
    </recommendedName>
</protein>
<keyword evidence="1" id="KW-1133">Transmembrane helix</keyword>
<feature type="transmembrane region" description="Helical" evidence="1">
    <location>
        <begin position="20"/>
        <end position="39"/>
    </location>
</feature>
<gene>
    <name evidence="2" type="ORF">GCM10017596_05630</name>
</gene>
<reference evidence="2" key="1">
    <citation type="journal article" date="2014" name="Int. J. Syst. Evol. Microbiol.">
        <title>Complete genome sequence of Corynebacterium casei LMG S-19264T (=DSM 44701T), isolated from a smear-ripened cheese.</title>
        <authorList>
            <consortium name="US DOE Joint Genome Institute (JGI-PGF)"/>
            <person name="Walter F."/>
            <person name="Albersmeier A."/>
            <person name="Kalinowski J."/>
            <person name="Ruckert C."/>
        </authorList>
    </citation>
    <scope>NUCLEOTIDE SEQUENCE</scope>
    <source>
        <strain evidence="2">VKM Ac-1958</strain>
    </source>
</reference>
<organism evidence="2 3">
    <name type="scientific">Microbacterium keratanolyticum</name>
    <dbReference type="NCBI Taxonomy" id="67574"/>
    <lineage>
        <taxon>Bacteria</taxon>
        <taxon>Bacillati</taxon>
        <taxon>Actinomycetota</taxon>
        <taxon>Actinomycetes</taxon>
        <taxon>Micrococcales</taxon>
        <taxon>Microbacteriaceae</taxon>
        <taxon>Microbacterium</taxon>
    </lineage>
</organism>
<evidence type="ECO:0000256" key="1">
    <source>
        <dbReference type="SAM" id="Phobius"/>
    </source>
</evidence>
<sequence>MTLLLISAQVEMRRLSRSGLLIGVLVVFGFFGLAGPALALSMPEILKAAAGTEQLRIEAAEATPADGIALFNQSAMQLGLILAVVMAITSLGWDARPGSSIFYRTRVGNLASLSVPRLALCCLAVISSYFVALLLAVGLTTVFIGELPPSLVGAVGLSSALYLVMAMSIGFLIMALVRRTAAAIAATTVLMLVLPLLNSIRAFGPWVPTTLLTASGADFVDLALPMLSAIAVSAVCVVVAGFAANRQSLRRDA</sequence>
<feature type="transmembrane region" description="Helical" evidence="1">
    <location>
        <begin position="181"/>
        <end position="203"/>
    </location>
</feature>
<comment type="caution">
    <text evidence="2">The sequence shown here is derived from an EMBL/GenBank/DDBJ whole genome shotgun (WGS) entry which is preliminary data.</text>
</comment>
<reference evidence="2" key="2">
    <citation type="submission" date="2023-01" db="EMBL/GenBank/DDBJ databases">
        <authorList>
            <person name="Sun Q."/>
            <person name="Evtushenko L."/>
        </authorList>
    </citation>
    <scope>NUCLEOTIDE SEQUENCE</scope>
    <source>
        <strain evidence="2">VKM Ac-1958</strain>
    </source>
</reference>
<evidence type="ECO:0008006" key="4">
    <source>
        <dbReference type="Google" id="ProtNLM"/>
    </source>
</evidence>
<feature type="transmembrane region" description="Helical" evidence="1">
    <location>
        <begin position="151"/>
        <end position="174"/>
    </location>
</feature>
<evidence type="ECO:0000313" key="2">
    <source>
        <dbReference type="EMBL" id="GLK00848.1"/>
    </source>
</evidence>
<feature type="transmembrane region" description="Helical" evidence="1">
    <location>
        <begin position="74"/>
        <end position="93"/>
    </location>
</feature>
<keyword evidence="1" id="KW-0812">Transmembrane</keyword>
<evidence type="ECO:0000313" key="3">
    <source>
        <dbReference type="Proteomes" id="UP001142325"/>
    </source>
</evidence>
<feature type="transmembrane region" description="Helical" evidence="1">
    <location>
        <begin position="114"/>
        <end position="145"/>
    </location>
</feature>
<dbReference type="EMBL" id="BSET01000001">
    <property type="protein sequence ID" value="GLK00848.1"/>
    <property type="molecule type" value="Genomic_DNA"/>
</dbReference>
<dbReference type="AlphaFoldDB" id="A0A9W6M7U6"/>
<keyword evidence="1" id="KW-0472">Membrane</keyword>
<keyword evidence="3" id="KW-1185">Reference proteome</keyword>
<name>A0A9W6M7U6_9MICO</name>
<dbReference type="Proteomes" id="UP001142325">
    <property type="component" value="Unassembled WGS sequence"/>
</dbReference>
<dbReference type="RefSeq" id="WP_204938528.1">
    <property type="nucleotide sequence ID" value="NZ_BAAAUM010000001.1"/>
</dbReference>